<evidence type="ECO:0000313" key="1">
    <source>
        <dbReference type="EMBL" id="QAZ67254.1"/>
    </source>
</evidence>
<evidence type="ECO:0000313" key="2">
    <source>
        <dbReference type="Proteomes" id="UP000293296"/>
    </source>
</evidence>
<dbReference type="AlphaFoldDB" id="A0A4P6HL34"/>
<dbReference type="EMBL" id="CP026538">
    <property type="protein sequence ID" value="QAZ67254.1"/>
    <property type="molecule type" value="Genomic_DNA"/>
</dbReference>
<accession>A0A4P6HL34</accession>
<organism evidence="1 2">
    <name type="scientific">Solidesulfovibrio carbinolicus</name>
    <dbReference type="NCBI Taxonomy" id="296842"/>
    <lineage>
        <taxon>Bacteria</taxon>
        <taxon>Pseudomonadati</taxon>
        <taxon>Thermodesulfobacteriota</taxon>
        <taxon>Desulfovibrionia</taxon>
        <taxon>Desulfovibrionales</taxon>
        <taxon>Desulfovibrionaceae</taxon>
        <taxon>Solidesulfovibrio</taxon>
    </lineage>
</organism>
<name>A0A4P6HL34_9BACT</name>
<proteinExistence type="predicted"/>
<dbReference type="Proteomes" id="UP000293296">
    <property type="component" value="Chromosome"/>
</dbReference>
<sequence>MEFRALTLEINLRGGESHGELASMGGVCRVSSALAESGSTDYKIVLQPLGKSFGLAPRV</sequence>
<protein>
    <submittedName>
        <fullName evidence="1">Uncharacterized protein</fullName>
    </submittedName>
</protein>
<reference evidence="1 2" key="1">
    <citation type="submission" date="2018-02" db="EMBL/GenBank/DDBJ databases">
        <title>Genome sequence of Desulfovibrio carbinolicus DSM 3852.</title>
        <authorList>
            <person name="Wilbanks E."/>
            <person name="Skennerton C.T."/>
            <person name="Orphan V.J."/>
        </authorList>
    </citation>
    <scope>NUCLEOTIDE SEQUENCE [LARGE SCALE GENOMIC DNA]</scope>
    <source>
        <strain evidence="1 2">DSM 3852</strain>
    </source>
</reference>
<keyword evidence="2" id="KW-1185">Reference proteome</keyword>
<dbReference type="KEGG" id="dcb:C3Y92_08430"/>
<gene>
    <name evidence="1" type="ORF">C3Y92_08430</name>
</gene>